<dbReference type="InterPro" id="IPR036869">
    <property type="entry name" value="J_dom_sf"/>
</dbReference>
<sequence length="710" mass="80994">MPPRKKPFSGKAKKQQLRDKRAKKRDAQDSGNEDDRAAEWTAAPPAPQTVGDVVVLPKSELQSDAQSVGMQVSSGRGDLRTIFQKESKAAIEARKRDATRELVYAQDRGNSQSIYAYGIQDPANQSRILTKPKWSRDMTPEELNEVDDRAFKEWVEYLEQEAENREDGAQINLYERNLEVWRQLWRVIERSSVLVHLADARCPLLHISDQLMTHIRTKFPWKRVVLVLTKTDLVAEERIQKWSNYLQARYGQGIPVLAYSRDRVDESNAVLMRTIGQVSAGIEHRELNDDPTAEEGQKDTLTIGFVGEPNVGKSSLLNSLFDRKLVSVSATPGHTKHLQTHYFDRVEMLEREDGIFSRVLVFDCPGVVFPRFNVPVLLQILFGSFPIAQTREPFSAVRFIAENCSPYLHDVYKLKPVEDDDEEWCPYTLCEAYAQLRGFRVKGGKLDVHRAANMLLRDTLTGKKVVLSFPPPLATRVLRTPQHMRGFPAAAEKVEEDLPAAACHREAKGPDCWKCHHATDCCSFFCKSCNAIQPIDKGCHCDYFEMFKIPKHFNLEQRSIEKTYWNLQKRLHPDLYGSKSEFEKELSAVNAAVINDAYKMLKTPNTRVKYLLALHGIDALGETASTAVDPELLMQTMEIRERIAEAPDVDALHEIRKEISEHIDAVINKLGEVYDKDQDLEATKQYAVELQYMVKCAEEIDLREEKLDGY</sequence>
<dbReference type="Gene3D" id="1.10.287.110">
    <property type="entry name" value="DnaJ domain"/>
    <property type="match status" value="1"/>
</dbReference>
<dbReference type="InterPro" id="IPR043358">
    <property type="entry name" value="GNL1-like"/>
</dbReference>
<reference evidence="12" key="1">
    <citation type="journal article" date="2006" name="Science">
        <title>Phytophthora genome sequences uncover evolutionary origins and mechanisms of pathogenesis.</title>
        <authorList>
            <person name="Tyler B.M."/>
            <person name="Tripathy S."/>
            <person name="Zhang X."/>
            <person name="Dehal P."/>
            <person name="Jiang R.H."/>
            <person name="Aerts A."/>
            <person name="Arredondo F.D."/>
            <person name="Baxter L."/>
            <person name="Bensasson D."/>
            <person name="Beynon J.L."/>
            <person name="Chapman J."/>
            <person name="Damasceno C.M."/>
            <person name="Dorrance A.E."/>
            <person name="Dou D."/>
            <person name="Dickerman A.W."/>
            <person name="Dubchak I.L."/>
            <person name="Garbelotto M."/>
            <person name="Gijzen M."/>
            <person name="Gordon S.G."/>
            <person name="Govers F."/>
            <person name="Grunwald N.J."/>
            <person name="Huang W."/>
            <person name="Ivors K.L."/>
            <person name="Jones R.W."/>
            <person name="Kamoun S."/>
            <person name="Krampis K."/>
            <person name="Lamour K.H."/>
            <person name="Lee M.K."/>
            <person name="McDonald W.H."/>
            <person name="Medina M."/>
            <person name="Meijer H.J."/>
            <person name="Nordberg E.K."/>
            <person name="Maclean D.J."/>
            <person name="Ospina-Giraldo M.D."/>
            <person name="Morris P.F."/>
            <person name="Phuntumart V."/>
            <person name="Putnam N.H."/>
            <person name="Rash S."/>
            <person name="Rose J.K."/>
            <person name="Sakihama Y."/>
            <person name="Salamov A.A."/>
            <person name="Savidor A."/>
            <person name="Scheuring C.F."/>
            <person name="Smith B.M."/>
            <person name="Sobral B.W."/>
            <person name="Terry A."/>
            <person name="Torto-Alalibo T.A."/>
            <person name="Win J."/>
            <person name="Xu Z."/>
            <person name="Zhang H."/>
            <person name="Grigoriev I.V."/>
            <person name="Rokhsar D.S."/>
            <person name="Boore J.L."/>
        </authorList>
    </citation>
    <scope>NUCLEOTIDE SEQUENCE [LARGE SCALE GENOMIC DNA]</scope>
    <source>
        <strain evidence="12">Pr102</strain>
    </source>
</reference>
<dbReference type="CDD" id="cd06257">
    <property type="entry name" value="DnaJ"/>
    <property type="match status" value="1"/>
</dbReference>
<dbReference type="InterPro" id="IPR009073">
    <property type="entry name" value="HscB_oligo_C"/>
</dbReference>
<dbReference type="PANTHER" id="PTHR45709:SF3">
    <property type="entry name" value="GUANINE NUCLEOTIDE-BINDING PROTEIN-LIKE 1"/>
    <property type="match status" value="1"/>
</dbReference>
<keyword evidence="3" id="KW-0547">Nucleotide-binding</keyword>
<dbReference type="InterPro" id="IPR036386">
    <property type="entry name" value="HscB_C_sf"/>
</dbReference>
<dbReference type="eggNOG" id="KOG1424">
    <property type="taxonomic scope" value="Eukaryota"/>
</dbReference>
<evidence type="ECO:0000256" key="2">
    <source>
        <dbReference type="ARBA" id="ARBA00022553"/>
    </source>
</evidence>
<dbReference type="NCBIfam" id="TIGR00714">
    <property type="entry name" value="hscB"/>
    <property type="match status" value="1"/>
</dbReference>
<dbReference type="Proteomes" id="UP000005238">
    <property type="component" value="Unassembled WGS sequence"/>
</dbReference>
<feature type="region of interest" description="Disordered" evidence="8">
    <location>
        <begin position="1"/>
        <end position="51"/>
    </location>
</feature>
<dbReference type="SUPFAM" id="SSF47144">
    <property type="entry name" value="HSC20 (HSCB), C-terminal oligomerisation domain"/>
    <property type="match status" value="1"/>
</dbReference>
<dbReference type="VEuPathDB" id="FungiDB:KRP22_918"/>
<dbReference type="SUPFAM" id="SSF52540">
    <property type="entry name" value="P-loop containing nucleoside triphosphate hydrolases"/>
    <property type="match status" value="1"/>
</dbReference>
<keyword evidence="4" id="KW-0342">GTP-binding</keyword>
<evidence type="ECO:0000256" key="7">
    <source>
        <dbReference type="ARBA" id="ARBA00039902"/>
    </source>
</evidence>
<evidence type="ECO:0000256" key="4">
    <source>
        <dbReference type="ARBA" id="ARBA00023134"/>
    </source>
</evidence>
<dbReference type="VEuPathDB" id="FungiDB:KRP23_13242"/>
<organism evidence="11 12">
    <name type="scientific">Phytophthora ramorum</name>
    <name type="common">Sudden oak death agent</name>
    <dbReference type="NCBI Taxonomy" id="164328"/>
    <lineage>
        <taxon>Eukaryota</taxon>
        <taxon>Sar</taxon>
        <taxon>Stramenopiles</taxon>
        <taxon>Oomycota</taxon>
        <taxon>Peronosporomycetes</taxon>
        <taxon>Peronosporales</taxon>
        <taxon>Peronosporaceae</taxon>
        <taxon>Phytophthora</taxon>
    </lineage>
</organism>
<dbReference type="HAMAP" id="MF_00682">
    <property type="entry name" value="HscB"/>
    <property type="match status" value="1"/>
</dbReference>
<dbReference type="GO" id="GO:0001671">
    <property type="term" value="F:ATPase activator activity"/>
    <property type="evidence" value="ECO:0007669"/>
    <property type="project" value="InterPro"/>
</dbReference>
<comment type="similarity">
    <text evidence="1">Belongs to the HscB family.</text>
</comment>
<evidence type="ECO:0000256" key="3">
    <source>
        <dbReference type="ARBA" id="ARBA00022741"/>
    </source>
</evidence>
<dbReference type="eggNOG" id="KOG3192">
    <property type="taxonomic scope" value="Eukaryota"/>
</dbReference>
<dbReference type="PANTHER" id="PTHR45709">
    <property type="entry name" value="LARGE SUBUNIT GTPASE 1 HOMOLOG-RELATED"/>
    <property type="match status" value="1"/>
</dbReference>
<dbReference type="InParanoid" id="H3GGH1"/>
<dbReference type="GO" id="GO:0051087">
    <property type="term" value="F:protein-folding chaperone binding"/>
    <property type="evidence" value="ECO:0007669"/>
    <property type="project" value="InterPro"/>
</dbReference>
<feature type="compositionally biased region" description="Basic residues" evidence="8">
    <location>
        <begin position="1"/>
        <end position="24"/>
    </location>
</feature>
<dbReference type="InterPro" id="IPR001623">
    <property type="entry name" value="DnaJ_domain"/>
</dbReference>
<dbReference type="GO" id="GO:0005525">
    <property type="term" value="F:GTP binding"/>
    <property type="evidence" value="ECO:0007669"/>
    <property type="project" value="UniProtKB-KW"/>
</dbReference>
<evidence type="ECO:0000313" key="12">
    <source>
        <dbReference type="Proteomes" id="UP000005238"/>
    </source>
</evidence>
<feature type="domain" description="CP-type G" evidence="10">
    <location>
        <begin position="181"/>
        <end position="370"/>
    </location>
</feature>
<dbReference type="GO" id="GO:0051259">
    <property type="term" value="P:protein complex oligomerization"/>
    <property type="evidence" value="ECO:0007669"/>
    <property type="project" value="InterPro"/>
</dbReference>
<dbReference type="SUPFAM" id="SSF46565">
    <property type="entry name" value="Chaperone J-domain"/>
    <property type="match status" value="1"/>
</dbReference>
<dbReference type="InterPro" id="IPR030378">
    <property type="entry name" value="G_CP_dom"/>
</dbReference>
<name>H3GGH1_PHYRM</name>
<dbReference type="Pfam" id="PF01926">
    <property type="entry name" value="MMR_HSR1"/>
    <property type="match status" value="1"/>
</dbReference>
<feature type="domain" description="J" evidence="9">
    <location>
        <begin position="542"/>
        <end position="614"/>
    </location>
</feature>
<dbReference type="InterPro" id="IPR023179">
    <property type="entry name" value="GTP-bd_ortho_bundle_sf"/>
</dbReference>
<dbReference type="VEuPathDB" id="FungiDB:KRP22_919"/>
<dbReference type="HOGENOM" id="CLU_013649_0_0_1"/>
<comment type="function">
    <text evidence="6">Possible regulatory or functional link with the histocompatibility cluster.</text>
</comment>
<dbReference type="InterPro" id="IPR027417">
    <property type="entry name" value="P-loop_NTPase"/>
</dbReference>
<evidence type="ECO:0000256" key="8">
    <source>
        <dbReference type="SAM" id="MobiDB-lite"/>
    </source>
</evidence>
<dbReference type="InterPro" id="IPR006073">
    <property type="entry name" value="GTP-bd"/>
</dbReference>
<evidence type="ECO:0000313" key="11">
    <source>
        <dbReference type="EnsemblProtists" id="Phyra74917"/>
    </source>
</evidence>
<evidence type="ECO:0000259" key="10">
    <source>
        <dbReference type="PROSITE" id="PS51721"/>
    </source>
</evidence>
<evidence type="ECO:0000256" key="5">
    <source>
        <dbReference type="ARBA" id="ARBA00023186"/>
    </source>
</evidence>
<dbReference type="Gene3D" id="1.10.1580.10">
    <property type="match status" value="1"/>
</dbReference>
<evidence type="ECO:0000256" key="1">
    <source>
        <dbReference type="ARBA" id="ARBA00010476"/>
    </source>
</evidence>
<feature type="compositionally biased region" description="Basic and acidic residues" evidence="8">
    <location>
        <begin position="25"/>
        <end position="38"/>
    </location>
</feature>
<proteinExistence type="inferred from homology"/>
<dbReference type="Pfam" id="PF07743">
    <property type="entry name" value="HSCB_C"/>
    <property type="match status" value="1"/>
</dbReference>
<evidence type="ECO:0000256" key="6">
    <source>
        <dbReference type="ARBA" id="ARBA00037770"/>
    </source>
</evidence>
<dbReference type="AlphaFoldDB" id="H3GGH1"/>
<dbReference type="VEuPathDB" id="FungiDB:KRP23_13241"/>
<dbReference type="PROSITE" id="PS50076">
    <property type="entry name" value="DNAJ_2"/>
    <property type="match status" value="1"/>
</dbReference>
<dbReference type="EnsemblProtists" id="Phyra74917">
    <property type="protein sequence ID" value="Phyra74917"/>
    <property type="gene ID" value="Phyra74917"/>
</dbReference>
<dbReference type="GO" id="GO:0003924">
    <property type="term" value="F:GTPase activity"/>
    <property type="evidence" value="ECO:0000318"/>
    <property type="project" value="GO_Central"/>
</dbReference>
<dbReference type="EMBL" id="DS566007">
    <property type="status" value="NOT_ANNOTATED_CDS"/>
    <property type="molecule type" value="Genomic_DNA"/>
</dbReference>
<dbReference type="GO" id="GO:0044571">
    <property type="term" value="P:[2Fe-2S] cluster assembly"/>
    <property type="evidence" value="ECO:0007669"/>
    <property type="project" value="InterPro"/>
</dbReference>
<keyword evidence="12" id="KW-1185">Reference proteome</keyword>
<dbReference type="InterPro" id="IPR004640">
    <property type="entry name" value="HscB"/>
</dbReference>
<dbReference type="STRING" id="164328.H3GGH1"/>
<protein>
    <recommendedName>
        <fullName evidence="7">Guanine nucleotide-binding protein-like 1</fullName>
    </recommendedName>
</protein>
<dbReference type="Gene3D" id="3.40.50.300">
    <property type="entry name" value="P-loop containing nucleotide triphosphate hydrolases"/>
    <property type="match status" value="1"/>
</dbReference>
<dbReference type="Gene3D" id="1.20.1280.20">
    <property type="entry name" value="HscB, C-terminal domain"/>
    <property type="match status" value="1"/>
</dbReference>
<accession>H3GGH1</accession>
<evidence type="ECO:0000259" key="9">
    <source>
        <dbReference type="PROSITE" id="PS50076"/>
    </source>
</evidence>
<reference evidence="11" key="2">
    <citation type="submission" date="2015-06" db="UniProtKB">
        <authorList>
            <consortium name="EnsemblProtists"/>
        </authorList>
    </citation>
    <scope>IDENTIFICATION</scope>
    <source>
        <strain evidence="11">Pr102</strain>
    </source>
</reference>
<keyword evidence="5" id="KW-0143">Chaperone</keyword>
<dbReference type="PROSITE" id="PS51721">
    <property type="entry name" value="G_CP"/>
    <property type="match status" value="1"/>
</dbReference>
<keyword evidence="2" id="KW-0597">Phosphoprotein</keyword>